<comment type="subcellular location">
    <subcellularLocation>
        <location evidence="1">Cell membrane</location>
    </subcellularLocation>
</comment>
<dbReference type="InterPro" id="IPR003599">
    <property type="entry name" value="Ig_sub"/>
</dbReference>
<evidence type="ECO:0000256" key="3">
    <source>
        <dbReference type="ARBA" id="ARBA00022729"/>
    </source>
</evidence>
<protein>
    <recommendedName>
        <fullName evidence="10">Ig-like domain-containing protein</fullName>
    </recommendedName>
</protein>
<dbReference type="STRING" id="126957.T1J779"/>
<reference evidence="12" key="1">
    <citation type="submission" date="2011-05" db="EMBL/GenBank/DDBJ databases">
        <authorList>
            <person name="Richards S.R."/>
            <person name="Qu J."/>
            <person name="Jiang H."/>
            <person name="Jhangiani S.N."/>
            <person name="Agravi P."/>
            <person name="Goodspeed R."/>
            <person name="Gross S."/>
            <person name="Mandapat C."/>
            <person name="Jackson L."/>
            <person name="Mathew T."/>
            <person name="Pu L."/>
            <person name="Thornton R."/>
            <person name="Saada N."/>
            <person name="Wilczek-Boney K.B."/>
            <person name="Lee S."/>
            <person name="Kovar C."/>
            <person name="Wu Y."/>
            <person name="Scherer S.E."/>
            <person name="Worley K.C."/>
            <person name="Muzny D.M."/>
            <person name="Gibbs R."/>
        </authorList>
    </citation>
    <scope>NUCLEOTIDE SEQUENCE</scope>
    <source>
        <strain evidence="12">Brora</strain>
    </source>
</reference>
<feature type="domain" description="Ig-like" evidence="10">
    <location>
        <begin position="85"/>
        <end position="182"/>
    </location>
</feature>
<dbReference type="EnsemblMetazoa" id="SMAR009513-RA">
    <property type="protein sequence ID" value="SMAR009513-PA"/>
    <property type="gene ID" value="SMAR009513"/>
</dbReference>
<reference evidence="11" key="2">
    <citation type="submission" date="2015-02" db="UniProtKB">
        <authorList>
            <consortium name="EnsemblMetazoa"/>
        </authorList>
    </citation>
    <scope>IDENTIFICATION</scope>
</reference>
<dbReference type="HOGENOM" id="CLU_1024220_0_0_1"/>
<feature type="compositionally biased region" description="Polar residues" evidence="9">
    <location>
        <begin position="236"/>
        <end position="249"/>
    </location>
</feature>
<organism evidence="11 12">
    <name type="scientific">Strigamia maritima</name>
    <name type="common">European centipede</name>
    <name type="synonym">Geophilus maritimus</name>
    <dbReference type="NCBI Taxonomy" id="126957"/>
    <lineage>
        <taxon>Eukaryota</taxon>
        <taxon>Metazoa</taxon>
        <taxon>Ecdysozoa</taxon>
        <taxon>Arthropoda</taxon>
        <taxon>Myriapoda</taxon>
        <taxon>Chilopoda</taxon>
        <taxon>Pleurostigmophora</taxon>
        <taxon>Geophilomorpha</taxon>
        <taxon>Linotaeniidae</taxon>
        <taxon>Strigamia</taxon>
    </lineage>
</organism>
<dbReference type="PANTHER" id="PTHR12231">
    <property type="entry name" value="CTX-RELATED TYPE I TRANSMEMBRANE PROTEIN"/>
    <property type="match status" value="1"/>
</dbReference>
<dbReference type="InterPro" id="IPR051170">
    <property type="entry name" value="Neural/epithelial_adhesion"/>
</dbReference>
<dbReference type="GO" id="GO:0005886">
    <property type="term" value="C:plasma membrane"/>
    <property type="evidence" value="ECO:0007669"/>
    <property type="project" value="UniProtKB-SubCell"/>
</dbReference>
<evidence type="ECO:0000256" key="2">
    <source>
        <dbReference type="ARBA" id="ARBA00022475"/>
    </source>
</evidence>
<keyword evidence="8" id="KW-0393">Immunoglobulin domain</keyword>
<evidence type="ECO:0000256" key="9">
    <source>
        <dbReference type="SAM" id="MobiDB-lite"/>
    </source>
</evidence>
<evidence type="ECO:0000256" key="1">
    <source>
        <dbReference type="ARBA" id="ARBA00004236"/>
    </source>
</evidence>
<dbReference type="InterPro" id="IPR003598">
    <property type="entry name" value="Ig_sub2"/>
</dbReference>
<dbReference type="FunFam" id="2.60.40.10:FF:000376">
    <property type="entry name" value="CLUMA_CG000981, isoform A"/>
    <property type="match status" value="1"/>
</dbReference>
<dbReference type="PhylomeDB" id="T1J779"/>
<keyword evidence="2" id="KW-1003">Cell membrane</keyword>
<dbReference type="AlphaFoldDB" id="T1J779"/>
<name>T1J779_STRMM</name>
<keyword evidence="7" id="KW-0325">Glycoprotein</keyword>
<dbReference type="FunFam" id="2.60.40.10:FF:000328">
    <property type="entry name" value="CLUMA_CG000981, isoform A"/>
    <property type="match status" value="1"/>
</dbReference>
<evidence type="ECO:0000256" key="4">
    <source>
        <dbReference type="ARBA" id="ARBA00022737"/>
    </source>
</evidence>
<evidence type="ECO:0000313" key="11">
    <source>
        <dbReference type="EnsemblMetazoa" id="SMAR009513-PA"/>
    </source>
</evidence>
<evidence type="ECO:0000259" key="10">
    <source>
        <dbReference type="PROSITE" id="PS50835"/>
    </source>
</evidence>
<keyword evidence="4" id="KW-0677">Repeat</keyword>
<dbReference type="Gene3D" id="2.60.40.10">
    <property type="entry name" value="Immunoglobulins"/>
    <property type="match status" value="2"/>
</dbReference>
<dbReference type="InterPro" id="IPR036179">
    <property type="entry name" value="Ig-like_dom_sf"/>
</dbReference>
<dbReference type="Proteomes" id="UP000014500">
    <property type="component" value="Unassembled WGS sequence"/>
</dbReference>
<dbReference type="InterPro" id="IPR013783">
    <property type="entry name" value="Ig-like_fold"/>
</dbReference>
<dbReference type="GO" id="GO:0043005">
    <property type="term" value="C:neuron projection"/>
    <property type="evidence" value="ECO:0007669"/>
    <property type="project" value="TreeGrafter"/>
</dbReference>
<evidence type="ECO:0000256" key="8">
    <source>
        <dbReference type="ARBA" id="ARBA00023319"/>
    </source>
</evidence>
<dbReference type="OMA" id="NYLCIAD"/>
<accession>T1J779</accession>
<proteinExistence type="predicted"/>
<dbReference type="PROSITE" id="PS50835">
    <property type="entry name" value="IG_LIKE"/>
    <property type="match status" value="2"/>
</dbReference>
<dbReference type="PANTHER" id="PTHR12231:SF253">
    <property type="entry name" value="DPR-INTERACTING PROTEIN ETA, ISOFORM B-RELATED"/>
    <property type="match status" value="1"/>
</dbReference>
<sequence>MVVKESMNVSLSCHASGYPTPHIRWQREDGKMIALNSQHDVIAVDSQDLNISRVSRLHMGAYLCIATNGVPPAVSKRIVLKVHFPPMIWIPHQLVAGTIDADVTLECHTEAYPKSINYWTTDKGEMITSGDKYTAVAVDSTYQVHMRLKIHHLDYNDFGSYRCIAKNSLGETGGSIRLYEVPASTPVSTSTEKVNFESKGHLGETKLKLNSIETNEKDFKLPSGRKPSSPDEPKNIHTQPRPQADTVNNSSCKQVTQLSSTLCLLLLVTLVA</sequence>
<dbReference type="eggNOG" id="KOG3510">
    <property type="taxonomic scope" value="Eukaryota"/>
</dbReference>
<dbReference type="SUPFAM" id="SSF48726">
    <property type="entry name" value="Immunoglobulin"/>
    <property type="match status" value="2"/>
</dbReference>
<feature type="domain" description="Ig-like" evidence="10">
    <location>
        <begin position="1"/>
        <end position="75"/>
    </location>
</feature>
<dbReference type="InterPro" id="IPR007110">
    <property type="entry name" value="Ig-like_dom"/>
</dbReference>
<dbReference type="EMBL" id="JH431915">
    <property type="status" value="NOT_ANNOTATED_CDS"/>
    <property type="molecule type" value="Genomic_DNA"/>
</dbReference>
<feature type="region of interest" description="Disordered" evidence="9">
    <location>
        <begin position="213"/>
        <end position="249"/>
    </location>
</feature>
<dbReference type="SMART" id="SM00408">
    <property type="entry name" value="IGc2"/>
    <property type="match status" value="2"/>
</dbReference>
<keyword evidence="3" id="KW-0732">Signal</keyword>
<evidence type="ECO:0000256" key="6">
    <source>
        <dbReference type="ARBA" id="ARBA00023157"/>
    </source>
</evidence>
<evidence type="ECO:0000256" key="5">
    <source>
        <dbReference type="ARBA" id="ARBA00023136"/>
    </source>
</evidence>
<keyword evidence="6" id="KW-1015">Disulfide bond</keyword>
<keyword evidence="12" id="KW-1185">Reference proteome</keyword>
<dbReference type="Pfam" id="PF13927">
    <property type="entry name" value="Ig_3"/>
    <property type="match status" value="2"/>
</dbReference>
<evidence type="ECO:0000256" key="7">
    <source>
        <dbReference type="ARBA" id="ARBA00023180"/>
    </source>
</evidence>
<evidence type="ECO:0000313" key="12">
    <source>
        <dbReference type="Proteomes" id="UP000014500"/>
    </source>
</evidence>
<dbReference type="SMART" id="SM00409">
    <property type="entry name" value="IG"/>
    <property type="match status" value="2"/>
</dbReference>
<keyword evidence="5" id="KW-0472">Membrane</keyword>